<keyword evidence="4" id="KW-1185">Reference proteome</keyword>
<dbReference type="SMART" id="SM00034">
    <property type="entry name" value="CLECT"/>
    <property type="match status" value="1"/>
</dbReference>
<dbReference type="GeneTree" id="ENSGT00940000163911"/>
<reference evidence="3" key="1">
    <citation type="submission" date="2021-06" db="EMBL/GenBank/DDBJ databases">
        <authorList>
            <consortium name="Wellcome Sanger Institute Data Sharing"/>
        </authorList>
    </citation>
    <scope>NUCLEOTIDE SEQUENCE [LARGE SCALE GENOMIC DNA]</scope>
</reference>
<sequence length="125" mass="14687">RNNGNVSTSYYFVPNSLSWQDSQKYCSKNYTDLVTIENETVNQQVLVLPGQSCGWIGLHRENDKWLWSNGDPLTFTNWKREFFCAVLQSDGYWNDSDCSQKKPFMCYNGENFFILNNDIFKQLQI</sequence>
<dbReference type="InterPro" id="IPR001304">
    <property type="entry name" value="C-type_lectin-like"/>
</dbReference>
<evidence type="ECO:0000259" key="2">
    <source>
        <dbReference type="PROSITE" id="PS50041"/>
    </source>
</evidence>
<dbReference type="Pfam" id="PF00059">
    <property type="entry name" value="Lectin_C"/>
    <property type="match status" value="1"/>
</dbReference>
<dbReference type="AlphaFoldDB" id="A0A8C4RXP3"/>
<dbReference type="Gene3D" id="3.10.100.10">
    <property type="entry name" value="Mannose-Binding Protein A, subunit A"/>
    <property type="match status" value="1"/>
</dbReference>
<organism evidence="3 4">
    <name type="scientific">Erpetoichthys calabaricus</name>
    <name type="common">Rope fish</name>
    <name type="synonym">Calamoichthys calabaricus</name>
    <dbReference type="NCBI Taxonomy" id="27687"/>
    <lineage>
        <taxon>Eukaryota</taxon>
        <taxon>Metazoa</taxon>
        <taxon>Chordata</taxon>
        <taxon>Craniata</taxon>
        <taxon>Vertebrata</taxon>
        <taxon>Euteleostomi</taxon>
        <taxon>Actinopterygii</taxon>
        <taxon>Polypteriformes</taxon>
        <taxon>Polypteridae</taxon>
        <taxon>Erpetoichthys</taxon>
    </lineage>
</organism>
<keyword evidence="1" id="KW-1015">Disulfide bond</keyword>
<reference evidence="3" key="3">
    <citation type="submission" date="2025-09" db="UniProtKB">
        <authorList>
            <consortium name="Ensembl"/>
        </authorList>
    </citation>
    <scope>IDENTIFICATION</scope>
</reference>
<accession>A0A8C4RXP3</accession>
<dbReference type="PROSITE" id="PS50041">
    <property type="entry name" value="C_TYPE_LECTIN_2"/>
    <property type="match status" value="1"/>
</dbReference>
<evidence type="ECO:0000313" key="3">
    <source>
        <dbReference type="Ensembl" id="ENSECRP00000006633.1"/>
    </source>
</evidence>
<dbReference type="PANTHER" id="PTHR45784:SF5">
    <property type="entry name" value="C-TYPE LECTIN DOMAIN FAMILY 20 MEMBER A-RELATED"/>
    <property type="match status" value="1"/>
</dbReference>
<name>A0A8C4RXP3_ERPCA</name>
<dbReference type="Proteomes" id="UP000694620">
    <property type="component" value="Chromosome 1"/>
</dbReference>
<dbReference type="InterPro" id="IPR016187">
    <property type="entry name" value="CTDL_fold"/>
</dbReference>
<evidence type="ECO:0000256" key="1">
    <source>
        <dbReference type="ARBA" id="ARBA00023157"/>
    </source>
</evidence>
<evidence type="ECO:0000313" key="4">
    <source>
        <dbReference type="Proteomes" id="UP000694620"/>
    </source>
</evidence>
<dbReference type="InterPro" id="IPR018378">
    <property type="entry name" value="C-type_lectin_CS"/>
</dbReference>
<dbReference type="SUPFAM" id="SSF56436">
    <property type="entry name" value="C-type lectin-like"/>
    <property type="match status" value="1"/>
</dbReference>
<reference evidence="3" key="2">
    <citation type="submission" date="2025-08" db="UniProtKB">
        <authorList>
            <consortium name="Ensembl"/>
        </authorList>
    </citation>
    <scope>IDENTIFICATION</scope>
</reference>
<dbReference type="InterPro" id="IPR016186">
    <property type="entry name" value="C-type_lectin-like/link_sf"/>
</dbReference>
<feature type="domain" description="C-type lectin" evidence="2">
    <location>
        <begin position="10"/>
        <end position="107"/>
    </location>
</feature>
<proteinExistence type="predicted"/>
<dbReference type="Ensembl" id="ENSECRT00000006740.1">
    <property type="protein sequence ID" value="ENSECRP00000006633.1"/>
    <property type="gene ID" value="ENSECRG00000004417.1"/>
</dbReference>
<dbReference type="PANTHER" id="PTHR45784">
    <property type="entry name" value="C-TYPE LECTIN DOMAIN FAMILY 20 MEMBER A-RELATED"/>
    <property type="match status" value="1"/>
</dbReference>
<dbReference type="PROSITE" id="PS00615">
    <property type="entry name" value="C_TYPE_LECTIN_1"/>
    <property type="match status" value="1"/>
</dbReference>
<protein>
    <recommendedName>
        <fullName evidence="2">C-type lectin domain-containing protein</fullName>
    </recommendedName>
</protein>